<dbReference type="AlphaFoldDB" id="A0AA37MC12"/>
<keyword evidence="2" id="KW-1185">Reference proteome</keyword>
<reference evidence="1" key="1">
    <citation type="journal article" date="2016" name="Front. Microbiol.">
        <title>Genome Sequence of the Piezophilic, Mesophilic Sulfate-Reducing Bacterium Desulfovibrio indicus J2T.</title>
        <authorList>
            <person name="Cao J."/>
            <person name="Maignien L."/>
            <person name="Shao Z."/>
            <person name="Alain K."/>
            <person name="Jebbar M."/>
        </authorList>
    </citation>
    <scope>NUCLEOTIDE SEQUENCE</scope>
    <source>
        <strain evidence="1">NBRC 103626</strain>
    </source>
</reference>
<dbReference type="Proteomes" id="UP001055108">
    <property type="component" value="Unassembled WGS sequence"/>
</dbReference>
<dbReference type="EMBL" id="BPQM01000064">
    <property type="protein sequence ID" value="GJD79563.1"/>
    <property type="molecule type" value="Genomic_DNA"/>
</dbReference>
<protein>
    <submittedName>
        <fullName evidence="1">Uncharacterized protein</fullName>
    </submittedName>
</protein>
<accession>A0AA37MC12</accession>
<sequence>MSTTDVRARLRDDCVRRGGQRAWARVHDVADTYVSGVIAGRQEPGPKILRALGLQKGEPTFIEIWEPSYAEE</sequence>
<reference evidence="1" key="2">
    <citation type="submission" date="2021-08" db="EMBL/GenBank/DDBJ databases">
        <authorList>
            <person name="Tani A."/>
            <person name="Ola A."/>
            <person name="Ogura Y."/>
            <person name="Katsura K."/>
            <person name="Hayashi T."/>
        </authorList>
    </citation>
    <scope>NUCLEOTIDE SEQUENCE</scope>
    <source>
        <strain evidence="1">NBRC 103626</strain>
    </source>
</reference>
<evidence type="ECO:0000313" key="2">
    <source>
        <dbReference type="Proteomes" id="UP001055108"/>
    </source>
</evidence>
<name>A0AA37MC12_9HYPH</name>
<organism evidence="1 2">
    <name type="scientific">Methylobacterium gregans</name>
    <dbReference type="NCBI Taxonomy" id="374424"/>
    <lineage>
        <taxon>Bacteria</taxon>
        <taxon>Pseudomonadati</taxon>
        <taxon>Pseudomonadota</taxon>
        <taxon>Alphaproteobacteria</taxon>
        <taxon>Hyphomicrobiales</taxon>
        <taxon>Methylobacteriaceae</taxon>
        <taxon>Methylobacterium</taxon>
    </lineage>
</organism>
<proteinExistence type="predicted"/>
<gene>
    <name evidence="1" type="ORF">NBEOAGPD_2792</name>
</gene>
<comment type="caution">
    <text evidence="1">The sequence shown here is derived from an EMBL/GenBank/DDBJ whole genome shotgun (WGS) entry which is preliminary data.</text>
</comment>
<dbReference type="RefSeq" id="WP_238303540.1">
    <property type="nucleotide sequence ID" value="NZ_BPQM01000064.1"/>
</dbReference>
<evidence type="ECO:0000313" key="1">
    <source>
        <dbReference type="EMBL" id="GJD79563.1"/>
    </source>
</evidence>